<organism evidence="1 2">
    <name type="scientific">Canna indica</name>
    <name type="common">Indian-shot</name>
    <dbReference type="NCBI Taxonomy" id="4628"/>
    <lineage>
        <taxon>Eukaryota</taxon>
        <taxon>Viridiplantae</taxon>
        <taxon>Streptophyta</taxon>
        <taxon>Embryophyta</taxon>
        <taxon>Tracheophyta</taxon>
        <taxon>Spermatophyta</taxon>
        <taxon>Magnoliopsida</taxon>
        <taxon>Liliopsida</taxon>
        <taxon>Zingiberales</taxon>
        <taxon>Cannaceae</taxon>
        <taxon>Canna</taxon>
    </lineage>
</organism>
<name>A0AAQ3L8I2_9LILI</name>
<dbReference type="AlphaFoldDB" id="A0AAQ3L8I2"/>
<dbReference type="EMBL" id="CP136898">
    <property type="protein sequence ID" value="WOL20708.1"/>
    <property type="molecule type" value="Genomic_DNA"/>
</dbReference>
<sequence length="112" mass="12680">MEIQNLDPRIELFSIKYGLNLGHFADQITLEKPKDMAEFQEKSRGPIKAQVLANFVTEFTDHEGIPNQVETWTLLVDDASNEKGSEADIILENGQGIALEKPFKFQFKANNN</sequence>
<evidence type="ECO:0000313" key="2">
    <source>
        <dbReference type="Proteomes" id="UP001327560"/>
    </source>
</evidence>
<evidence type="ECO:0000313" key="1">
    <source>
        <dbReference type="EMBL" id="WOL20708.1"/>
    </source>
</evidence>
<accession>A0AAQ3L8I2</accession>
<protein>
    <submittedName>
        <fullName evidence="1">Uncharacterized protein</fullName>
    </submittedName>
</protein>
<dbReference type="Proteomes" id="UP001327560">
    <property type="component" value="Chromosome 9"/>
</dbReference>
<keyword evidence="2" id="KW-1185">Reference proteome</keyword>
<reference evidence="1 2" key="1">
    <citation type="submission" date="2023-10" db="EMBL/GenBank/DDBJ databases">
        <title>Chromosome-scale genome assembly provides insights into flower coloration mechanisms of Canna indica.</title>
        <authorList>
            <person name="Li C."/>
        </authorList>
    </citation>
    <scope>NUCLEOTIDE SEQUENCE [LARGE SCALE GENOMIC DNA]</scope>
    <source>
        <tissue evidence="1">Flower</tissue>
    </source>
</reference>
<proteinExistence type="predicted"/>
<gene>
    <name evidence="1" type="ORF">Cni_G29514</name>
</gene>